<feature type="compositionally biased region" description="Basic residues" evidence="1">
    <location>
        <begin position="374"/>
        <end position="387"/>
    </location>
</feature>
<dbReference type="AlphaFoldDB" id="A0A8H8DE94"/>
<feature type="compositionally biased region" description="Low complexity" evidence="1">
    <location>
        <begin position="397"/>
        <end position="409"/>
    </location>
</feature>
<name>A0A8H8DE94_9FUNG</name>
<sequence length="420" mass="43554">MAFTRPAVCAHAVTVIVNHGSRGRRLHGHAVVVSMVPWSRGRLGPPPWFTRPPPRPPWPPAQFTRPPSMVQGAAVAAASAASMAHAAALGRLLGHAAPASEGVSEVLEEHWRLLLLLNCRIGNKPAQPRPVVLNRSPSSETLLRPRPPPAAAAPTRRLCARQPNPPPPSSTRVAKDMRALVVPALALAAAATAVLAPPASATGSIARPGGQVALVHRSGEAVPRTPPSPGPAVDDVVSRNLPFPPVDGQAGSWGATLLSAVEKSAVIGFIPAVVHAARGDSDRAIRAAACCTGATASVIVNAGFQVAASGFLSGSCLATAVATSACGYALGSHSAIVAESSIADLIVDPRIRQQFPEAAPPGHGVRRRVRVRFRRRHRGGISRRKDRAPRLGQEDLAPGQAAAPAATTAEPGRGLREQRH</sequence>
<reference evidence="2 3" key="1">
    <citation type="journal article" name="Sci. Rep.">
        <title>Genome-scale phylogenetic analyses confirm Olpidium as the closest living zoosporic fungus to the non-flagellated, terrestrial fungi.</title>
        <authorList>
            <person name="Chang Y."/>
            <person name="Rochon D."/>
            <person name="Sekimoto S."/>
            <person name="Wang Y."/>
            <person name="Chovatia M."/>
            <person name="Sandor L."/>
            <person name="Salamov A."/>
            <person name="Grigoriev I.V."/>
            <person name="Stajich J.E."/>
            <person name="Spatafora J.W."/>
        </authorList>
    </citation>
    <scope>NUCLEOTIDE SEQUENCE [LARGE SCALE GENOMIC DNA]</scope>
    <source>
        <strain evidence="2">S191</strain>
    </source>
</reference>
<feature type="region of interest" description="Disordered" evidence="1">
    <location>
        <begin position="126"/>
        <end position="172"/>
    </location>
</feature>
<dbReference type="Proteomes" id="UP000673691">
    <property type="component" value="Unassembled WGS sequence"/>
</dbReference>
<dbReference type="EMBL" id="JAEFCI010013447">
    <property type="protein sequence ID" value="KAG5455393.1"/>
    <property type="molecule type" value="Genomic_DNA"/>
</dbReference>
<accession>A0A8H8DE94</accession>
<evidence type="ECO:0000256" key="1">
    <source>
        <dbReference type="SAM" id="MobiDB-lite"/>
    </source>
</evidence>
<protein>
    <submittedName>
        <fullName evidence="2">Uncharacterized protein</fullName>
    </submittedName>
</protein>
<feature type="compositionally biased region" description="Low complexity" evidence="1">
    <location>
        <begin position="152"/>
        <end position="161"/>
    </location>
</feature>
<keyword evidence="3" id="KW-1185">Reference proteome</keyword>
<evidence type="ECO:0000313" key="2">
    <source>
        <dbReference type="EMBL" id="KAG5455393.1"/>
    </source>
</evidence>
<comment type="caution">
    <text evidence="2">The sequence shown here is derived from an EMBL/GenBank/DDBJ whole genome shotgun (WGS) entry which is preliminary data.</text>
</comment>
<proteinExistence type="predicted"/>
<organism evidence="2 3">
    <name type="scientific">Olpidium bornovanus</name>
    <dbReference type="NCBI Taxonomy" id="278681"/>
    <lineage>
        <taxon>Eukaryota</taxon>
        <taxon>Fungi</taxon>
        <taxon>Fungi incertae sedis</taxon>
        <taxon>Olpidiomycota</taxon>
        <taxon>Olpidiomycotina</taxon>
        <taxon>Olpidiomycetes</taxon>
        <taxon>Olpidiales</taxon>
        <taxon>Olpidiaceae</taxon>
        <taxon>Olpidium</taxon>
    </lineage>
</organism>
<evidence type="ECO:0000313" key="3">
    <source>
        <dbReference type="Proteomes" id="UP000673691"/>
    </source>
</evidence>
<gene>
    <name evidence="2" type="ORF">BJ554DRAFT_5205</name>
</gene>
<feature type="non-terminal residue" evidence="2">
    <location>
        <position position="420"/>
    </location>
</feature>
<feature type="region of interest" description="Disordered" evidence="1">
    <location>
        <begin position="374"/>
        <end position="420"/>
    </location>
</feature>